<reference evidence="1" key="1">
    <citation type="journal article" date="2021" name="Front. Plant Sci.">
        <title>Chromosome-Scale Genome Assembly for Chinese Sour Jujube and Insights Into Its Genome Evolution and Domestication Signature.</title>
        <authorList>
            <person name="Shen L.-Y."/>
            <person name="Luo H."/>
            <person name="Wang X.-L."/>
            <person name="Wang X.-M."/>
            <person name="Qiu X.-J."/>
            <person name="Liu H."/>
            <person name="Zhou S.-S."/>
            <person name="Jia K.-H."/>
            <person name="Nie S."/>
            <person name="Bao Y.-T."/>
            <person name="Zhang R.-G."/>
            <person name="Yun Q.-Z."/>
            <person name="Chai Y.-H."/>
            <person name="Lu J.-Y."/>
            <person name="Li Y."/>
            <person name="Zhao S.-W."/>
            <person name="Mao J.-F."/>
            <person name="Jia S.-G."/>
            <person name="Mao Y.-M."/>
        </authorList>
    </citation>
    <scope>NUCLEOTIDE SEQUENCE</scope>
    <source>
        <strain evidence="1">AT0</strain>
        <tissue evidence="1">Leaf</tissue>
    </source>
</reference>
<gene>
    <name evidence="1" type="ORF">FEM48_Zijuj01G0296300</name>
</gene>
<dbReference type="Proteomes" id="UP000813462">
    <property type="component" value="Unassembled WGS sequence"/>
</dbReference>
<accession>A0A978W5S7</accession>
<dbReference type="InterPro" id="IPR035979">
    <property type="entry name" value="RBD_domain_sf"/>
</dbReference>
<evidence type="ECO:0000313" key="2">
    <source>
        <dbReference type="Proteomes" id="UP000813462"/>
    </source>
</evidence>
<sequence>MKMKMMWSERNPVAGRRGIRSLSVINLDLLITNGDMFRNLGIILPCKVRGEDGKSKGLGFIELDSEKSDNTVFIWKKIYVSKLAITRIEAREEPSFTNLYLEAEDMTKDLLPESRAFGFVNFGLPAEALDAVEVLNSSLEVDESKLQKHFGACGKLISVKVMRHANGIRSVLEGRSLYVAFALSKEDCKMDQSDLNHTVFRPSSPVYNSFVPDSSFYSLPNSPLMNVGLEFPFELPSYDNLSKILASFASRGINARETVSLFEGTSLYVAFDQRKEDCNMNQRDKYSFTPYFSLYSLPNSPLIDVGMECPLVQNYQHHLSTIVQK</sequence>
<dbReference type="EMBL" id="JAEACU010000001">
    <property type="protein sequence ID" value="KAH7547311.1"/>
    <property type="molecule type" value="Genomic_DNA"/>
</dbReference>
<dbReference type="SUPFAM" id="SSF54928">
    <property type="entry name" value="RNA-binding domain, RBD"/>
    <property type="match status" value="1"/>
</dbReference>
<evidence type="ECO:0000313" key="1">
    <source>
        <dbReference type="EMBL" id="KAH7547311.1"/>
    </source>
</evidence>
<proteinExistence type="predicted"/>
<organism evidence="1 2">
    <name type="scientific">Ziziphus jujuba var. spinosa</name>
    <dbReference type="NCBI Taxonomy" id="714518"/>
    <lineage>
        <taxon>Eukaryota</taxon>
        <taxon>Viridiplantae</taxon>
        <taxon>Streptophyta</taxon>
        <taxon>Embryophyta</taxon>
        <taxon>Tracheophyta</taxon>
        <taxon>Spermatophyta</taxon>
        <taxon>Magnoliopsida</taxon>
        <taxon>eudicotyledons</taxon>
        <taxon>Gunneridae</taxon>
        <taxon>Pentapetalae</taxon>
        <taxon>rosids</taxon>
        <taxon>fabids</taxon>
        <taxon>Rosales</taxon>
        <taxon>Rhamnaceae</taxon>
        <taxon>Paliureae</taxon>
        <taxon>Ziziphus</taxon>
    </lineage>
</organism>
<dbReference type="GO" id="GO:0003676">
    <property type="term" value="F:nucleic acid binding"/>
    <property type="evidence" value="ECO:0007669"/>
    <property type="project" value="InterPro"/>
</dbReference>
<dbReference type="AlphaFoldDB" id="A0A978W5S7"/>
<protein>
    <submittedName>
        <fullName evidence="1">Uncharacterized protein</fullName>
    </submittedName>
</protein>
<comment type="caution">
    <text evidence="1">The sequence shown here is derived from an EMBL/GenBank/DDBJ whole genome shotgun (WGS) entry which is preliminary data.</text>
</comment>
<name>A0A978W5S7_ZIZJJ</name>